<gene>
    <name evidence="2" type="ORF">PLOB_00042855</name>
</gene>
<dbReference type="PANTHER" id="PTHR10334">
    <property type="entry name" value="CYSTEINE-RICH SECRETORY PROTEIN-RELATED"/>
    <property type="match status" value="1"/>
</dbReference>
<keyword evidence="3" id="KW-1185">Reference proteome</keyword>
<dbReference type="InterPro" id="IPR035940">
    <property type="entry name" value="CAP_sf"/>
</dbReference>
<evidence type="ECO:0000313" key="2">
    <source>
        <dbReference type="EMBL" id="CAH3039705.1"/>
    </source>
</evidence>
<dbReference type="EMBL" id="CALNXK010000007">
    <property type="protein sequence ID" value="CAH3039705.1"/>
    <property type="molecule type" value="Genomic_DNA"/>
</dbReference>
<organism evidence="2 3">
    <name type="scientific">Porites lobata</name>
    <dbReference type="NCBI Taxonomy" id="104759"/>
    <lineage>
        <taxon>Eukaryota</taxon>
        <taxon>Metazoa</taxon>
        <taxon>Cnidaria</taxon>
        <taxon>Anthozoa</taxon>
        <taxon>Hexacorallia</taxon>
        <taxon>Scleractinia</taxon>
        <taxon>Fungiina</taxon>
        <taxon>Poritidae</taxon>
        <taxon>Porites</taxon>
    </lineage>
</organism>
<name>A0ABN8N034_9CNID</name>
<feature type="domain" description="SCP" evidence="1">
    <location>
        <begin position="28"/>
        <end position="108"/>
    </location>
</feature>
<accession>A0ABN8N034</accession>
<protein>
    <recommendedName>
        <fullName evidence="1">SCP domain-containing protein</fullName>
    </recommendedName>
</protein>
<evidence type="ECO:0000259" key="1">
    <source>
        <dbReference type="Pfam" id="PF00188"/>
    </source>
</evidence>
<dbReference type="Gene3D" id="3.40.33.10">
    <property type="entry name" value="CAP"/>
    <property type="match status" value="1"/>
</dbReference>
<dbReference type="Pfam" id="PF00188">
    <property type="entry name" value="CAP"/>
    <property type="match status" value="1"/>
</dbReference>
<evidence type="ECO:0000313" key="3">
    <source>
        <dbReference type="Proteomes" id="UP001159405"/>
    </source>
</evidence>
<dbReference type="InterPro" id="IPR014044">
    <property type="entry name" value="CAP_dom"/>
</dbReference>
<proteinExistence type="predicted"/>
<comment type="caution">
    <text evidence="2">The sequence shown here is derived from an EMBL/GenBank/DDBJ whole genome shotgun (WGS) entry which is preliminary data.</text>
</comment>
<dbReference type="Proteomes" id="UP001159405">
    <property type="component" value="Unassembled WGS sequence"/>
</dbReference>
<dbReference type="InterPro" id="IPR001283">
    <property type="entry name" value="CRISP-related"/>
</dbReference>
<feature type="non-terminal residue" evidence="2">
    <location>
        <position position="1"/>
    </location>
</feature>
<dbReference type="SUPFAM" id="SSF55797">
    <property type="entry name" value="PR-1-like"/>
    <property type="match status" value="1"/>
</dbReference>
<reference evidence="2 3" key="1">
    <citation type="submission" date="2022-05" db="EMBL/GenBank/DDBJ databases">
        <authorList>
            <consortium name="Genoscope - CEA"/>
            <person name="William W."/>
        </authorList>
    </citation>
    <scope>NUCLEOTIDE SEQUENCE [LARGE SCALE GENOMIC DNA]</scope>
</reference>
<sequence length="124" mass="13973">LLLAQDWKNVGSCGAGLKCGPQCQRLCLSQHNYYRSLHNSPPLKCDPDLALSAQAWADANAHNHTVQSSTPSSDNIESISWKKWGWKGMESKLGAIPGAVRSWYSEIKRGYNYDIGKYRWKLFD</sequence>